<reference evidence="1" key="1">
    <citation type="submission" date="2018-05" db="EMBL/GenBank/DDBJ databases">
        <authorList>
            <person name="Lanie J.A."/>
            <person name="Ng W.-L."/>
            <person name="Kazmierczak K.M."/>
            <person name="Andrzejewski T.M."/>
            <person name="Davidsen T.M."/>
            <person name="Wayne K.J."/>
            <person name="Tettelin H."/>
            <person name="Glass J.I."/>
            <person name="Rusch D."/>
            <person name="Podicherti R."/>
            <person name="Tsui H.-C.T."/>
            <person name="Winkler M.E."/>
        </authorList>
    </citation>
    <scope>NUCLEOTIDE SEQUENCE</scope>
</reference>
<dbReference type="AlphaFoldDB" id="A0A382XZ03"/>
<accession>A0A382XZ03</accession>
<organism evidence="1">
    <name type="scientific">marine metagenome</name>
    <dbReference type="NCBI Taxonomy" id="408172"/>
    <lineage>
        <taxon>unclassified sequences</taxon>
        <taxon>metagenomes</taxon>
        <taxon>ecological metagenomes</taxon>
    </lineage>
</organism>
<sequence length="86" mass="9380">MVAVGEFFLDEDGGDDVVGYAEVATGAFLILHGDDVGGPPNNFLHAFVSTKEDGIHFHLGFLDFFLKAGDFIMKEFFAFVEFGELA</sequence>
<feature type="non-terminal residue" evidence="1">
    <location>
        <position position="86"/>
    </location>
</feature>
<name>A0A382XZ03_9ZZZZ</name>
<dbReference type="EMBL" id="UINC01171530">
    <property type="protein sequence ID" value="SVD76144.1"/>
    <property type="molecule type" value="Genomic_DNA"/>
</dbReference>
<protein>
    <submittedName>
        <fullName evidence="1">Uncharacterized protein</fullName>
    </submittedName>
</protein>
<evidence type="ECO:0000313" key="1">
    <source>
        <dbReference type="EMBL" id="SVD76144.1"/>
    </source>
</evidence>
<gene>
    <name evidence="1" type="ORF">METZ01_LOCUS428998</name>
</gene>
<proteinExistence type="predicted"/>